<keyword evidence="1" id="KW-1133">Transmembrane helix</keyword>
<keyword evidence="1" id="KW-0472">Membrane</keyword>
<organism evidence="2 3">
    <name type="scientific">Silvibacterium bohemicum</name>
    <dbReference type="NCBI Taxonomy" id="1577686"/>
    <lineage>
        <taxon>Bacteria</taxon>
        <taxon>Pseudomonadati</taxon>
        <taxon>Acidobacteriota</taxon>
        <taxon>Terriglobia</taxon>
        <taxon>Terriglobales</taxon>
        <taxon>Acidobacteriaceae</taxon>
        <taxon>Silvibacterium</taxon>
    </lineage>
</organism>
<evidence type="ECO:0000313" key="2">
    <source>
        <dbReference type="EMBL" id="MBB6143708.1"/>
    </source>
</evidence>
<feature type="transmembrane region" description="Helical" evidence="1">
    <location>
        <begin position="167"/>
        <end position="188"/>
    </location>
</feature>
<gene>
    <name evidence="2" type="ORF">HNQ77_001657</name>
</gene>
<dbReference type="Proteomes" id="UP000538666">
    <property type="component" value="Unassembled WGS sequence"/>
</dbReference>
<dbReference type="OrthoDB" id="117086at2"/>
<evidence type="ECO:0008006" key="4">
    <source>
        <dbReference type="Google" id="ProtNLM"/>
    </source>
</evidence>
<evidence type="ECO:0000313" key="3">
    <source>
        <dbReference type="Proteomes" id="UP000538666"/>
    </source>
</evidence>
<feature type="transmembrane region" description="Helical" evidence="1">
    <location>
        <begin position="6"/>
        <end position="27"/>
    </location>
</feature>
<proteinExistence type="predicted"/>
<feature type="transmembrane region" description="Helical" evidence="1">
    <location>
        <begin position="34"/>
        <end position="57"/>
    </location>
</feature>
<feature type="transmembrane region" description="Helical" evidence="1">
    <location>
        <begin position="133"/>
        <end position="155"/>
    </location>
</feature>
<dbReference type="EMBL" id="JACHEK010000003">
    <property type="protein sequence ID" value="MBB6143708.1"/>
    <property type="molecule type" value="Genomic_DNA"/>
</dbReference>
<feature type="transmembrane region" description="Helical" evidence="1">
    <location>
        <begin position="63"/>
        <end position="83"/>
    </location>
</feature>
<name>A0A841JZ49_9BACT</name>
<keyword evidence="1" id="KW-0812">Transmembrane</keyword>
<feature type="transmembrane region" description="Helical" evidence="1">
    <location>
        <begin position="208"/>
        <end position="226"/>
    </location>
</feature>
<protein>
    <recommendedName>
        <fullName evidence="4">Integral membrane protein</fullName>
    </recommendedName>
</protein>
<comment type="caution">
    <text evidence="2">The sequence shown here is derived from an EMBL/GenBank/DDBJ whole genome shotgun (WGS) entry which is preliminary data.</text>
</comment>
<keyword evidence="3" id="KW-1185">Reference proteome</keyword>
<evidence type="ECO:0000256" key="1">
    <source>
        <dbReference type="SAM" id="Phobius"/>
    </source>
</evidence>
<accession>A0A841JZ49</accession>
<dbReference type="RefSeq" id="WP_050058694.1">
    <property type="nucleotide sequence ID" value="NZ_JACHEK010000003.1"/>
</dbReference>
<feature type="transmembrane region" description="Helical" evidence="1">
    <location>
        <begin position="104"/>
        <end position="121"/>
    </location>
</feature>
<dbReference type="AlphaFoldDB" id="A0A841JZ49"/>
<sequence>MHLTGFDLLFWAAGFAAHLILLLVLFIRHRVRTFPVFTLFVTLNVARTVALFLIQQYSTRSVYFYTFWSLAIIDVALQLGVIYEMVSRIFRPEGHWAIDVRRDMFVWAVGSIGVAAVFASLPTPPTKIWEQVIMIRGNLFSAALLSELLVGMIVLSTQAGLPWKTHVARITQGLGVYSLATVAIEIARTYFGLKSGTTVYDELTRVRMSIYLSCVAYWIVMLWRQAPQTRDMSERMRREVSSLNNAAKRGADRLRPRDIQ</sequence>
<reference evidence="2 3" key="1">
    <citation type="submission" date="2020-08" db="EMBL/GenBank/DDBJ databases">
        <title>Genomic Encyclopedia of Type Strains, Phase IV (KMG-IV): sequencing the most valuable type-strain genomes for metagenomic binning, comparative biology and taxonomic classification.</title>
        <authorList>
            <person name="Goeker M."/>
        </authorList>
    </citation>
    <scope>NUCLEOTIDE SEQUENCE [LARGE SCALE GENOMIC DNA]</scope>
    <source>
        <strain evidence="2 3">DSM 103733</strain>
    </source>
</reference>